<dbReference type="KEGG" id="fas:105267001"/>
<feature type="chain" id="PRO_5040283454" evidence="1">
    <location>
        <begin position="31"/>
        <end position="301"/>
    </location>
</feature>
<dbReference type="Proteomes" id="UP000694866">
    <property type="component" value="Unplaced"/>
</dbReference>
<reference evidence="3" key="1">
    <citation type="submission" date="2025-08" db="UniProtKB">
        <authorList>
            <consortium name="RefSeq"/>
        </authorList>
    </citation>
    <scope>IDENTIFICATION</scope>
    <source>
        <strain evidence="3">USDA-PBARC FA_bdor</strain>
        <tissue evidence="3">Whole organism</tissue>
    </source>
</reference>
<sequence length="301" mass="33560">MLCSLSHNLFLNGIFIFYFICNSSVTGASGSIIEDEYSDGYTRQFHCCAKHEKKIGVGHGISGEIITIDAGLCRKICPRHNTDDPGDPSRPAVQRCPLHYQCHPRTARMERISTLQGVKIIETINTCDCWPESGCTRVSYEQLVHSGTPYQVAMDIGRCLGSCSKLLTCKPLKNTTVSIKGPNGDEIYQIIDKCACANNCHRMDRIESVLDYSQLEIKQGINTSDVKPVIRHINVGECVGSCPGNETETCLLRDKKEPTKCLAALYSKHHNCTPARFKVHEYRTRRGSKREIIQITDCACV</sequence>
<dbReference type="PANTHER" id="PTHR39313">
    <property type="entry name" value="IM:7138239"/>
    <property type="match status" value="1"/>
</dbReference>
<dbReference type="PANTHER" id="PTHR39313:SF1">
    <property type="entry name" value="IM:7138239"/>
    <property type="match status" value="1"/>
</dbReference>
<name>A0A9R1U0T4_9HYME</name>
<protein>
    <submittedName>
        <fullName evidence="3">Uncharacterized protein</fullName>
    </submittedName>
</protein>
<evidence type="ECO:0000313" key="3">
    <source>
        <dbReference type="RefSeq" id="XP_011303869.1"/>
    </source>
</evidence>
<dbReference type="OrthoDB" id="636685at2759"/>
<accession>A0A9R1U0T4</accession>
<evidence type="ECO:0000256" key="1">
    <source>
        <dbReference type="SAM" id="SignalP"/>
    </source>
</evidence>
<proteinExistence type="predicted"/>
<organism evidence="2 3">
    <name type="scientific">Fopius arisanus</name>
    <dbReference type="NCBI Taxonomy" id="64838"/>
    <lineage>
        <taxon>Eukaryota</taxon>
        <taxon>Metazoa</taxon>
        <taxon>Ecdysozoa</taxon>
        <taxon>Arthropoda</taxon>
        <taxon>Hexapoda</taxon>
        <taxon>Insecta</taxon>
        <taxon>Pterygota</taxon>
        <taxon>Neoptera</taxon>
        <taxon>Endopterygota</taxon>
        <taxon>Hymenoptera</taxon>
        <taxon>Apocrita</taxon>
        <taxon>Ichneumonoidea</taxon>
        <taxon>Braconidae</taxon>
        <taxon>Opiinae</taxon>
        <taxon>Fopius</taxon>
    </lineage>
</organism>
<evidence type="ECO:0000313" key="2">
    <source>
        <dbReference type="Proteomes" id="UP000694866"/>
    </source>
</evidence>
<feature type="signal peptide" evidence="1">
    <location>
        <begin position="1"/>
        <end position="30"/>
    </location>
</feature>
<dbReference type="AlphaFoldDB" id="A0A9R1U0T4"/>
<keyword evidence="1" id="KW-0732">Signal</keyword>
<keyword evidence="2" id="KW-1185">Reference proteome</keyword>
<dbReference type="GeneID" id="105267001"/>
<gene>
    <name evidence="3" type="primary">LOC105267001</name>
</gene>
<dbReference type="RefSeq" id="XP_011303869.1">
    <property type="nucleotide sequence ID" value="XM_011305567.1"/>
</dbReference>